<dbReference type="AlphaFoldDB" id="S3CGN3"/>
<proteinExistence type="predicted"/>
<dbReference type="EMBL" id="KE145373">
    <property type="protein sequence ID" value="EPE24429.1"/>
    <property type="molecule type" value="Genomic_DNA"/>
</dbReference>
<dbReference type="OrthoDB" id="5979581at2759"/>
<dbReference type="GeneID" id="19467330"/>
<sequence>MALRIGNTIRGRKYSYRLIEKLGDKTIFSPVFKAELLPGVQYLLPKSLWHV</sequence>
<dbReference type="Proteomes" id="UP000016922">
    <property type="component" value="Unassembled WGS sequence"/>
</dbReference>
<dbReference type="KEGG" id="glz:GLAREA_08281"/>
<accession>S3CGN3</accession>
<reference evidence="1 2" key="1">
    <citation type="journal article" date="2013" name="BMC Genomics">
        <title>Genomics-driven discovery of the pneumocandin biosynthetic gene cluster in the fungus Glarea lozoyensis.</title>
        <authorList>
            <person name="Chen L."/>
            <person name="Yue Q."/>
            <person name="Zhang X."/>
            <person name="Xiang M."/>
            <person name="Wang C."/>
            <person name="Li S."/>
            <person name="Che Y."/>
            <person name="Ortiz-Lopez F.J."/>
            <person name="Bills G.F."/>
            <person name="Liu X."/>
            <person name="An Z."/>
        </authorList>
    </citation>
    <scope>NUCLEOTIDE SEQUENCE [LARGE SCALE GENOMIC DNA]</scope>
    <source>
        <strain evidence="2">ATCC 20868 / MF5171</strain>
    </source>
</reference>
<gene>
    <name evidence="1" type="ORF">GLAREA_08281</name>
</gene>
<name>S3CGN3_GLAL2</name>
<evidence type="ECO:0000313" key="2">
    <source>
        <dbReference type="Proteomes" id="UP000016922"/>
    </source>
</evidence>
<dbReference type="HOGENOM" id="CLU_3106523_0_0_1"/>
<keyword evidence="2" id="KW-1185">Reference proteome</keyword>
<dbReference type="RefSeq" id="XP_008088517.1">
    <property type="nucleotide sequence ID" value="XM_008090326.1"/>
</dbReference>
<organism evidence="1 2">
    <name type="scientific">Glarea lozoyensis (strain ATCC 20868 / MF5171)</name>
    <dbReference type="NCBI Taxonomy" id="1116229"/>
    <lineage>
        <taxon>Eukaryota</taxon>
        <taxon>Fungi</taxon>
        <taxon>Dikarya</taxon>
        <taxon>Ascomycota</taxon>
        <taxon>Pezizomycotina</taxon>
        <taxon>Leotiomycetes</taxon>
        <taxon>Helotiales</taxon>
        <taxon>Helotiaceae</taxon>
        <taxon>Glarea</taxon>
    </lineage>
</organism>
<protein>
    <submittedName>
        <fullName evidence="1">Uncharacterized protein</fullName>
    </submittedName>
</protein>
<evidence type="ECO:0000313" key="1">
    <source>
        <dbReference type="EMBL" id="EPE24429.1"/>
    </source>
</evidence>